<name>A0ABZ2XTI6_9RHOB</name>
<dbReference type="Pfam" id="PF00027">
    <property type="entry name" value="cNMP_binding"/>
    <property type="match status" value="1"/>
</dbReference>
<dbReference type="InterPro" id="IPR002645">
    <property type="entry name" value="STAS_dom"/>
</dbReference>
<reference evidence="8 9" key="1">
    <citation type="submission" date="2023-04" db="EMBL/GenBank/DDBJ databases">
        <title>Complete genome sequence of Alisedimentitalea scapharcae.</title>
        <authorList>
            <person name="Rong J.-C."/>
            <person name="Yi M.-L."/>
            <person name="Zhao Q."/>
        </authorList>
    </citation>
    <scope>NUCLEOTIDE SEQUENCE [LARGE SCALE GENOMIC DNA]</scope>
    <source>
        <strain evidence="8 9">KCTC 42119</strain>
    </source>
</reference>
<dbReference type="InterPro" id="IPR036513">
    <property type="entry name" value="STAS_dom_sf"/>
</dbReference>
<protein>
    <submittedName>
        <fullName evidence="8">SulP family inorganic anion transporter</fullName>
    </submittedName>
</protein>
<feature type="transmembrane region" description="Helical" evidence="5">
    <location>
        <begin position="145"/>
        <end position="163"/>
    </location>
</feature>
<evidence type="ECO:0000259" key="6">
    <source>
        <dbReference type="PROSITE" id="PS50042"/>
    </source>
</evidence>
<dbReference type="SUPFAM" id="SSF51206">
    <property type="entry name" value="cAMP-binding domain-like"/>
    <property type="match status" value="1"/>
</dbReference>
<keyword evidence="4 5" id="KW-0472">Membrane</keyword>
<feature type="transmembrane region" description="Helical" evidence="5">
    <location>
        <begin position="402"/>
        <end position="434"/>
    </location>
</feature>
<sequence>MTKTSWRRELKENLRGPVVVPSITAGLVAGVLTVTFMFSYSAVIFTGELSGYVPRATGQLLFGGVVIALVIGLFSELRGVVALPQDNPTAIIAVMIATLSQLPGSALTPEILFAQAVVIMVVSTALSGVIFYLVGRWRLAAFVQLIPYPVIAGFLAATGWLLFKGSFSVMAGQTFDFTQLSALGEVMHLWLPGAVFALITLFVSIKYSNVFIMPGLILSAVALFHITLFLSGASSQEAIVEGWLLQPFGEGALWQPVPLSTFLAADWTLFVTEFTGLATILSIALISVLLNLTALESAFNRDIDVHREMRLAGIANLLAAPGGSLVGYHYVSLSTLGRRMRGDSRLVGVVVAVFCLLTMTVGAGALSVFPKFVLGGLVMFIGLGFLYDWVVKSWSNLGRGDVAIIFAILFVVEFIGFLEGVATGVAAAVVLFVVSYSKLNVVRLVMDGSDFSSNVDRPDDHRKALSSEGQKILYLKLHGFIFFASSIKLYEEVVGALTREAGPPEFVILDFQLVPGLDTSAVHGLVKIKKKALEVGTQLALAHVPAEIDQQLHEEEFLDGDAVIEPIFKDADSALEWCEDFLLRTAGVDPSPKALPIDDRLIEVFKAKAVVQKFRSYLETTEFSQGDVVSQPGIKQRLLHFIEQGTVSIYLDELDGEKHRIRSAGPGSMVGVASFFRQGNVGTLAVGIADSKGTAHVLTDVAFERMKSEDPELALKFQTYALEYVSDRLASNLRTLALVLRLEE</sequence>
<dbReference type="InterPro" id="IPR000595">
    <property type="entry name" value="cNMP-bd_dom"/>
</dbReference>
<proteinExistence type="predicted"/>
<dbReference type="InterPro" id="IPR011547">
    <property type="entry name" value="SLC26A/SulP_dom"/>
</dbReference>
<evidence type="ECO:0000256" key="3">
    <source>
        <dbReference type="ARBA" id="ARBA00022989"/>
    </source>
</evidence>
<gene>
    <name evidence="8" type="ORF">QEZ52_00135</name>
</gene>
<feature type="domain" description="STAS" evidence="7">
    <location>
        <begin position="472"/>
        <end position="578"/>
    </location>
</feature>
<dbReference type="PROSITE" id="PS50801">
    <property type="entry name" value="STAS"/>
    <property type="match status" value="1"/>
</dbReference>
<accession>A0ABZ2XTI6</accession>
<evidence type="ECO:0000256" key="2">
    <source>
        <dbReference type="ARBA" id="ARBA00022692"/>
    </source>
</evidence>
<feature type="transmembrane region" description="Helical" evidence="5">
    <location>
        <begin position="372"/>
        <end position="390"/>
    </location>
</feature>
<dbReference type="Pfam" id="PF00916">
    <property type="entry name" value="Sulfate_transp"/>
    <property type="match status" value="1"/>
</dbReference>
<evidence type="ECO:0000256" key="4">
    <source>
        <dbReference type="ARBA" id="ARBA00023136"/>
    </source>
</evidence>
<dbReference type="Proteomes" id="UP001623232">
    <property type="component" value="Chromosome"/>
</dbReference>
<feature type="transmembrane region" description="Helical" evidence="5">
    <location>
        <begin position="210"/>
        <end position="230"/>
    </location>
</feature>
<keyword evidence="2 5" id="KW-0812">Transmembrane</keyword>
<feature type="transmembrane region" description="Helical" evidence="5">
    <location>
        <begin position="311"/>
        <end position="331"/>
    </location>
</feature>
<evidence type="ECO:0000259" key="7">
    <source>
        <dbReference type="PROSITE" id="PS50801"/>
    </source>
</evidence>
<dbReference type="RefSeq" id="WP_406646803.1">
    <property type="nucleotide sequence ID" value="NZ_CP123584.1"/>
</dbReference>
<dbReference type="PANTHER" id="PTHR43310">
    <property type="entry name" value="SULFATE TRANSPORTER YBAR-RELATED"/>
    <property type="match status" value="1"/>
</dbReference>
<evidence type="ECO:0000256" key="1">
    <source>
        <dbReference type="ARBA" id="ARBA00004141"/>
    </source>
</evidence>
<feature type="transmembrane region" description="Helical" evidence="5">
    <location>
        <begin position="112"/>
        <end position="133"/>
    </location>
</feature>
<feature type="transmembrane region" description="Helical" evidence="5">
    <location>
        <begin position="183"/>
        <end position="203"/>
    </location>
</feature>
<feature type="transmembrane region" description="Helical" evidence="5">
    <location>
        <begin position="267"/>
        <end position="290"/>
    </location>
</feature>
<feature type="transmembrane region" description="Helical" evidence="5">
    <location>
        <begin position="60"/>
        <end position="77"/>
    </location>
</feature>
<evidence type="ECO:0000313" key="8">
    <source>
        <dbReference type="EMBL" id="WZK88993.1"/>
    </source>
</evidence>
<dbReference type="Pfam" id="PF01740">
    <property type="entry name" value="STAS"/>
    <property type="match status" value="1"/>
</dbReference>
<dbReference type="InterPro" id="IPR018490">
    <property type="entry name" value="cNMP-bd_dom_sf"/>
</dbReference>
<dbReference type="Gene3D" id="2.60.120.10">
    <property type="entry name" value="Jelly Rolls"/>
    <property type="match status" value="1"/>
</dbReference>
<feature type="transmembrane region" description="Helical" evidence="5">
    <location>
        <begin position="20"/>
        <end position="40"/>
    </location>
</feature>
<dbReference type="SUPFAM" id="SSF52091">
    <property type="entry name" value="SpoIIaa-like"/>
    <property type="match status" value="1"/>
</dbReference>
<dbReference type="PROSITE" id="PS50042">
    <property type="entry name" value="CNMP_BINDING_3"/>
    <property type="match status" value="1"/>
</dbReference>
<dbReference type="Gene3D" id="3.30.750.24">
    <property type="entry name" value="STAS domain"/>
    <property type="match status" value="1"/>
</dbReference>
<dbReference type="PANTHER" id="PTHR43310:SF2">
    <property type="entry name" value="SLC26A_SULP TRANSPORTER DOMAIN-CONTAINING PROTEIN"/>
    <property type="match status" value="1"/>
</dbReference>
<evidence type="ECO:0000256" key="5">
    <source>
        <dbReference type="SAM" id="Phobius"/>
    </source>
</evidence>
<dbReference type="InterPro" id="IPR052706">
    <property type="entry name" value="Membrane-Transporter-like"/>
</dbReference>
<feature type="transmembrane region" description="Helical" evidence="5">
    <location>
        <begin position="346"/>
        <end position="365"/>
    </location>
</feature>
<feature type="domain" description="Cyclic nucleotide-binding" evidence="6">
    <location>
        <begin position="618"/>
        <end position="706"/>
    </location>
</feature>
<comment type="subcellular location">
    <subcellularLocation>
        <location evidence="1">Membrane</location>
        <topology evidence="1">Multi-pass membrane protein</topology>
    </subcellularLocation>
</comment>
<keyword evidence="3 5" id="KW-1133">Transmembrane helix</keyword>
<dbReference type="CDD" id="cd07042">
    <property type="entry name" value="STAS_SulP_like_sulfate_transporter"/>
    <property type="match status" value="1"/>
</dbReference>
<dbReference type="EMBL" id="CP123584">
    <property type="protein sequence ID" value="WZK88993.1"/>
    <property type="molecule type" value="Genomic_DNA"/>
</dbReference>
<keyword evidence="9" id="KW-1185">Reference proteome</keyword>
<evidence type="ECO:0000313" key="9">
    <source>
        <dbReference type="Proteomes" id="UP001623232"/>
    </source>
</evidence>
<feature type="transmembrane region" description="Helical" evidence="5">
    <location>
        <begin position="89"/>
        <end position="106"/>
    </location>
</feature>
<organism evidence="8 9">
    <name type="scientific">Aliisedimentitalea scapharcae</name>
    <dbReference type="NCBI Taxonomy" id="1524259"/>
    <lineage>
        <taxon>Bacteria</taxon>
        <taxon>Pseudomonadati</taxon>
        <taxon>Pseudomonadota</taxon>
        <taxon>Alphaproteobacteria</taxon>
        <taxon>Rhodobacterales</taxon>
        <taxon>Roseobacteraceae</taxon>
        <taxon>Aliisedimentitalea</taxon>
    </lineage>
</organism>
<dbReference type="InterPro" id="IPR014710">
    <property type="entry name" value="RmlC-like_jellyroll"/>
</dbReference>